<evidence type="ECO:0000256" key="1">
    <source>
        <dbReference type="SAM" id="MobiDB-lite"/>
    </source>
</evidence>
<evidence type="ECO:0000313" key="3">
    <source>
        <dbReference type="Proteomes" id="UP000789375"/>
    </source>
</evidence>
<sequence length="40" mass="4526">DDHEENDEINNFFKGPAENNSSNLIGKSDERNVSNETESE</sequence>
<name>A0A9N9NNW5_FUNMO</name>
<keyword evidence="3" id="KW-1185">Reference proteome</keyword>
<organism evidence="2 3">
    <name type="scientific">Funneliformis mosseae</name>
    <name type="common">Endomycorrhizal fungus</name>
    <name type="synonym">Glomus mosseae</name>
    <dbReference type="NCBI Taxonomy" id="27381"/>
    <lineage>
        <taxon>Eukaryota</taxon>
        <taxon>Fungi</taxon>
        <taxon>Fungi incertae sedis</taxon>
        <taxon>Mucoromycota</taxon>
        <taxon>Glomeromycotina</taxon>
        <taxon>Glomeromycetes</taxon>
        <taxon>Glomerales</taxon>
        <taxon>Glomeraceae</taxon>
        <taxon>Funneliformis</taxon>
    </lineage>
</organism>
<accession>A0A9N9NNW5</accession>
<feature type="non-terminal residue" evidence="2">
    <location>
        <position position="1"/>
    </location>
</feature>
<feature type="non-terminal residue" evidence="2">
    <location>
        <position position="40"/>
    </location>
</feature>
<evidence type="ECO:0000313" key="2">
    <source>
        <dbReference type="EMBL" id="CAG8750319.1"/>
    </source>
</evidence>
<dbReference type="AlphaFoldDB" id="A0A9N9NNW5"/>
<feature type="region of interest" description="Disordered" evidence="1">
    <location>
        <begin position="1"/>
        <end position="40"/>
    </location>
</feature>
<dbReference type="Proteomes" id="UP000789375">
    <property type="component" value="Unassembled WGS sequence"/>
</dbReference>
<gene>
    <name evidence="2" type="ORF">FMOSSE_LOCUS16613</name>
</gene>
<protein>
    <submittedName>
        <fullName evidence="2">13129_t:CDS:1</fullName>
    </submittedName>
</protein>
<comment type="caution">
    <text evidence="2">The sequence shown here is derived from an EMBL/GenBank/DDBJ whole genome shotgun (WGS) entry which is preliminary data.</text>
</comment>
<dbReference type="EMBL" id="CAJVPP010024808">
    <property type="protein sequence ID" value="CAG8750319.1"/>
    <property type="molecule type" value="Genomic_DNA"/>
</dbReference>
<reference evidence="2" key="1">
    <citation type="submission" date="2021-06" db="EMBL/GenBank/DDBJ databases">
        <authorList>
            <person name="Kallberg Y."/>
            <person name="Tangrot J."/>
            <person name="Rosling A."/>
        </authorList>
    </citation>
    <scope>NUCLEOTIDE SEQUENCE</scope>
    <source>
        <strain evidence="2">87-6 pot B 2015</strain>
    </source>
</reference>
<proteinExistence type="predicted"/>